<dbReference type="AlphaFoldDB" id="A0A919NWY1"/>
<keyword evidence="3" id="KW-1185">Reference proteome</keyword>
<gene>
    <name evidence="2" type="ORF">Ate02nite_94850</name>
</gene>
<evidence type="ECO:0000313" key="2">
    <source>
        <dbReference type="EMBL" id="GIF26755.1"/>
    </source>
</evidence>
<evidence type="ECO:0000313" key="3">
    <source>
        <dbReference type="Proteomes" id="UP000623608"/>
    </source>
</evidence>
<feature type="region of interest" description="Disordered" evidence="1">
    <location>
        <begin position="1"/>
        <end position="58"/>
    </location>
</feature>
<dbReference type="EMBL" id="BOMY01000064">
    <property type="protein sequence ID" value="GIF26755.1"/>
    <property type="molecule type" value="Genomic_DNA"/>
</dbReference>
<organism evidence="2 3">
    <name type="scientific">Paractinoplanes tereljensis</name>
    <dbReference type="NCBI Taxonomy" id="571912"/>
    <lineage>
        <taxon>Bacteria</taxon>
        <taxon>Bacillati</taxon>
        <taxon>Actinomycetota</taxon>
        <taxon>Actinomycetes</taxon>
        <taxon>Micromonosporales</taxon>
        <taxon>Micromonosporaceae</taxon>
        <taxon>Paractinoplanes</taxon>
    </lineage>
</organism>
<name>A0A919NWY1_9ACTN</name>
<proteinExistence type="predicted"/>
<protein>
    <submittedName>
        <fullName evidence="2">Uncharacterized protein</fullName>
    </submittedName>
</protein>
<reference evidence="2" key="1">
    <citation type="submission" date="2021-01" db="EMBL/GenBank/DDBJ databases">
        <title>Whole genome shotgun sequence of Actinoplanes tereljensis NBRC 105297.</title>
        <authorList>
            <person name="Komaki H."/>
            <person name="Tamura T."/>
        </authorList>
    </citation>
    <scope>NUCLEOTIDE SEQUENCE</scope>
    <source>
        <strain evidence="2">NBRC 105297</strain>
    </source>
</reference>
<sequence>MMPPAGCADGGPATRQAIGKAARATQDHGARSHFASHVGEHPERVSAGDEELHGPGTGSRCQVLRLAVAAVLGRAVTAGAFPVVQSAWDGDSAGGTTVG</sequence>
<feature type="compositionally biased region" description="Basic and acidic residues" evidence="1">
    <location>
        <begin position="38"/>
        <end position="53"/>
    </location>
</feature>
<evidence type="ECO:0000256" key="1">
    <source>
        <dbReference type="SAM" id="MobiDB-lite"/>
    </source>
</evidence>
<comment type="caution">
    <text evidence="2">The sequence shown here is derived from an EMBL/GenBank/DDBJ whole genome shotgun (WGS) entry which is preliminary data.</text>
</comment>
<accession>A0A919NWY1</accession>
<dbReference type="Proteomes" id="UP000623608">
    <property type="component" value="Unassembled WGS sequence"/>
</dbReference>